<reference evidence="2" key="1">
    <citation type="journal article" date="2014" name="Int. J. Syst. Evol. Microbiol.">
        <title>Complete genome sequence of Corynebacterium casei LMG S-19264T (=DSM 44701T), isolated from a smear-ripened cheese.</title>
        <authorList>
            <consortium name="US DOE Joint Genome Institute (JGI-PGF)"/>
            <person name="Walter F."/>
            <person name="Albersmeier A."/>
            <person name="Kalinowski J."/>
            <person name="Ruckert C."/>
        </authorList>
    </citation>
    <scope>NUCLEOTIDE SEQUENCE</scope>
    <source>
        <strain evidence="2">CGMCC 4.7312</strain>
    </source>
</reference>
<keyword evidence="3" id="KW-1185">Reference proteome</keyword>
<dbReference type="GO" id="GO:0016020">
    <property type="term" value="C:membrane"/>
    <property type="evidence" value="ECO:0007669"/>
    <property type="project" value="TreeGrafter"/>
</dbReference>
<accession>A0A917WWU1</accession>
<dbReference type="Gene3D" id="3.40.50.1820">
    <property type="entry name" value="alpha/beta hydrolase"/>
    <property type="match status" value="1"/>
</dbReference>
<dbReference type="GO" id="GO:0016787">
    <property type="term" value="F:hydrolase activity"/>
    <property type="evidence" value="ECO:0007669"/>
    <property type="project" value="UniProtKB-KW"/>
</dbReference>
<evidence type="ECO:0000259" key="1">
    <source>
        <dbReference type="Pfam" id="PF00561"/>
    </source>
</evidence>
<keyword evidence="2" id="KW-0378">Hydrolase</keyword>
<organism evidence="2 3">
    <name type="scientific">Micromonospora sonchi</name>
    <dbReference type="NCBI Taxonomy" id="1763543"/>
    <lineage>
        <taxon>Bacteria</taxon>
        <taxon>Bacillati</taxon>
        <taxon>Actinomycetota</taxon>
        <taxon>Actinomycetes</taxon>
        <taxon>Micromonosporales</taxon>
        <taxon>Micromonosporaceae</taxon>
        <taxon>Micromonospora</taxon>
    </lineage>
</organism>
<sequence>MPLAAAGERDTDAAALGLVETHTRAGSVADSDSMRRFRSWDGTELAYRVVGSGQPLVCVPGGPGQAAEYLGELGGLSDHRTLFLLDNRGTGGSQAPQDATTYRVDRLVQDVEAFREHLRLDRMDLLGHSASGGTCLLYAAEYPHRVDRLVLVAPSLRVVGIPSDLDVDAVLARRAHEPWYADAAAALRAEATTPQELQRYRWLSAPLLYGRWNAAAQAQAAAEPAQFFQPATDGFYAGFDPDPALPKRLAELPVPALLIAGEYDIWPTCTSVRELADLLAVADLGVLPEAGHFPWVDDPAAFVAVVQGYLAGRQPRK</sequence>
<dbReference type="Pfam" id="PF00561">
    <property type="entry name" value="Abhydrolase_1"/>
    <property type="match status" value="1"/>
</dbReference>
<dbReference type="InterPro" id="IPR000073">
    <property type="entry name" value="AB_hydrolase_1"/>
</dbReference>
<dbReference type="InterPro" id="IPR029058">
    <property type="entry name" value="AB_hydrolase_fold"/>
</dbReference>
<feature type="domain" description="AB hydrolase-1" evidence="1">
    <location>
        <begin position="55"/>
        <end position="297"/>
    </location>
</feature>
<dbReference type="EMBL" id="BMNB01000010">
    <property type="protein sequence ID" value="GGM40280.1"/>
    <property type="molecule type" value="Genomic_DNA"/>
</dbReference>
<evidence type="ECO:0000313" key="2">
    <source>
        <dbReference type="EMBL" id="GGM40280.1"/>
    </source>
</evidence>
<proteinExistence type="predicted"/>
<dbReference type="PANTHER" id="PTHR43798">
    <property type="entry name" value="MONOACYLGLYCEROL LIPASE"/>
    <property type="match status" value="1"/>
</dbReference>
<dbReference type="InterPro" id="IPR050266">
    <property type="entry name" value="AB_hydrolase_sf"/>
</dbReference>
<name>A0A917WWU1_9ACTN</name>
<dbReference type="PANTHER" id="PTHR43798:SF33">
    <property type="entry name" value="HYDROLASE, PUTATIVE (AFU_ORTHOLOGUE AFUA_2G14860)-RELATED"/>
    <property type="match status" value="1"/>
</dbReference>
<dbReference type="Proteomes" id="UP000608890">
    <property type="component" value="Unassembled WGS sequence"/>
</dbReference>
<comment type="caution">
    <text evidence="2">The sequence shown here is derived from an EMBL/GenBank/DDBJ whole genome shotgun (WGS) entry which is preliminary data.</text>
</comment>
<dbReference type="PRINTS" id="PR00111">
    <property type="entry name" value="ABHYDROLASE"/>
</dbReference>
<evidence type="ECO:0000313" key="3">
    <source>
        <dbReference type="Proteomes" id="UP000608890"/>
    </source>
</evidence>
<dbReference type="AlphaFoldDB" id="A0A917WWU1"/>
<reference evidence="2" key="2">
    <citation type="submission" date="2020-09" db="EMBL/GenBank/DDBJ databases">
        <authorList>
            <person name="Sun Q."/>
            <person name="Zhou Y."/>
        </authorList>
    </citation>
    <scope>NUCLEOTIDE SEQUENCE</scope>
    <source>
        <strain evidence="2">CGMCC 4.7312</strain>
    </source>
</reference>
<protein>
    <submittedName>
        <fullName evidence="2">Hydrolase</fullName>
    </submittedName>
</protein>
<dbReference type="SUPFAM" id="SSF53474">
    <property type="entry name" value="alpha/beta-Hydrolases"/>
    <property type="match status" value="1"/>
</dbReference>
<gene>
    <name evidence="2" type="ORF">GCM10011608_26340</name>
</gene>